<dbReference type="Proteomes" id="UP001281410">
    <property type="component" value="Unassembled WGS sequence"/>
</dbReference>
<protein>
    <submittedName>
        <fullName evidence="1">Uncharacterized protein</fullName>
    </submittedName>
</protein>
<name>A0AAE0A5W4_9ROSI</name>
<sequence length="93" mass="10431">MNFNIGGPSNLSSSSSDNKGAQLMADLEAIDDEQEAIIAQHCNIQRVIAQYLNQQNNPLTRGGSIPGHIVINRDRENADCRLFYDYFVLRLFC</sequence>
<gene>
    <name evidence="1" type="ORF">Dsin_024026</name>
</gene>
<proteinExistence type="predicted"/>
<reference evidence="1" key="1">
    <citation type="journal article" date="2023" name="Plant J.">
        <title>Genome sequences and population genomics provide insights into the demographic history, inbreeding, and mutation load of two 'living fossil' tree species of Dipteronia.</title>
        <authorList>
            <person name="Feng Y."/>
            <person name="Comes H.P."/>
            <person name="Chen J."/>
            <person name="Zhu S."/>
            <person name="Lu R."/>
            <person name="Zhang X."/>
            <person name="Li P."/>
            <person name="Qiu J."/>
            <person name="Olsen K.M."/>
            <person name="Qiu Y."/>
        </authorList>
    </citation>
    <scope>NUCLEOTIDE SEQUENCE</scope>
    <source>
        <strain evidence="1">NBL</strain>
    </source>
</reference>
<organism evidence="1 2">
    <name type="scientific">Dipteronia sinensis</name>
    <dbReference type="NCBI Taxonomy" id="43782"/>
    <lineage>
        <taxon>Eukaryota</taxon>
        <taxon>Viridiplantae</taxon>
        <taxon>Streptophyta</taxon>
        <taxon>Embryophyta</taxon>
        <taxon>Tracheophyta</taxon>
        <taxon>Spermatophyta</taxon>
        <taxon>Magnoliopsida</taxon>
        <taxon>eudicotyledons</taxon>
        <taxon>Gunneridae</taxon>
        <taxon>Pentapetalae</taxon>
        <taxon>rosids</taxon>
        <taxon>malvids</taxon>
        <taxon>Sapindales</taxon>
        <taxon>Sapindaceae</taxon>
        <taxon>Hippocastanoideae</taxon>
        <taxon>Acereae</taxon>
        <taxon>Dipteronia</taxon>
    </lineage>
</organism>
<dbReference type="EMBL" id="JANJYJ010000007">
    <property type="protein sequence ID" value="KAK3200611.1"/>
    <property type="molecule type" value="Genomic_DNA"/>
</dbReference>
<evidence type="ECO:0000313" key="1">
    <source>
        <dbReference type="EMBL" id="KAK3200611.1"/>
    </source>
</evidence>
<accession>A0AAE0A5W4</accession>
<evidence type="ECO:0000313" key="2">
    <source>
        <dbReference type="Proteomes" id="UP001281410"/>
    </source>
</evidence>
<keyword evidence="2" id="KW-1185">Reference proteome</keyword>
<dbReference type="AlphaFoldDB" id="A0AAE0A5W4"/>
<comment type="caution">
    <text evidence="1">The sequence shown here is derived from an EMBL/GenBank/DDBJ whole genome shotgun (WGS) entry which is preliminary data.</text>
</comment>